<evidence type="ECO:0000256" key="10">
    <source>
        <dbReference type="ARBA" id="ARBA00023303"/>
    </source>
</evidence>
<feature type="binding site" evidence="14">
    <location>
        <position position="74"/>
    </location>
    <ligand>
        <name>Na(+)</name>
        <dbReference type="ChEBI" id="CHEBI:29101"/>
        <note>structural</note>
    </ligand>
</feature>
<comment type="caution">
    <text evidence="16">The sequence shown here is derived from an EMBL/GenBank/DDBJ whole genome shotgun (WGS) entry which is preliminary data.</text>
</comment>
<sequence length="120" mass="13125">MITTLVTAGFGAIWGAILRYGITNYGKKHWSSNFPYATLLINLTGAFLLGLVFSRNFSPFVYALVGTGVLGGYTTFSTLNVELLSHWQDHNYKTFLLYALLSYGGGLILVFAGYKAGLII</sequence>
<evidence type="ECO:0000256" key="3">
    <source>
        <dbReference type="ARBA" id="ARBA00022475"/>
    </source>
</evidence>
<keyword evidence="4 14" id="KW-0812">Transmembrane</keyword>
<evidence type="ECO:0000256" key="11">
    <source>
        <dbReference type="ARBA" id="ARBA00035120"/>
    </source>
</evidence>
<proteinExistence type="inferred from homology"/>
<keyword evidence="8 14" id="KW-0406">Ion transport</keyword>
<dbReference type="EMBL" id="BEXJ01000001">
    <property type="protein sequence ID" value="GBA95984.1"/>
    <property type="molecule type" value="Genomic_DNA"/>
</dbReference>
<evidence type="ECO:0000256" key="1">
    <source>
        <dbReference type="ARBA" id="ARBA00004651"/>
    </source>
</evidence>
<comment type="activity regulation">
    <text evidence="14">Na(+) is not transported, but it plays an essential structural role and its presence is essential for fluoride channel function.</text>
</comment>
<evidence type="ECO:0000313" key="15">
    <source>
        <dbReference type="EMBL" id="GBA95984.1"/>
    </source>
</evidence>
<evidence type="ECO:0000256" key="13">
    <source>
        <dbReference type="ARBA" id="ARBA00049940"/>
    </source>
</evidence>
<reference evidence="15 18" key="1">
    <citation type="journal article" date="2018" name="Int. J. Syst. Evol. Microbiol.">
        <title>Lactobacillus paragasseri sp. nov., a sister taxon of Lactobacillus gasseri, based on whole-genome sequence analyses.</title>
        <authorList>
            <person name="Tanizawa Y."/>
            <person name="Tada I."/>
            <person name="Kobayashi H."/>
            <person name="Endo A."/>
            <person name="Maeno S."/>
            <person name="Toyoda A."/>
            <person name="Arita M."/>
            <person name="Nakamura Y."/>
            <person name="Sakamoto M."/>
            <person name="Ohkuma M."/>
            <person name="Tohno M."/>
        </authorList>
    </citation>
    <scope>NUCLEOTIDE SEQUENCE [LARGE SCALE GENOMIC DNA]</scope>
    <source>
        <strain evidence="15 18">JCM 1025</strain>
    </source>
</reference>
<dbReference type="STRING" id="324831.LGAS_1283"/>
<dbReference type="GO" id="GO:0140114">
    <property type="term" value="P:cellular detoxification of fluoride"/>
    <property type="evidence" value="ECO:0007669"/>
    <property type="project" value="UniProtKB-UniRule"/>
</dbReference>
<keyword evidence="10 14" id="KW-0407">Ion channel</keyword>
<evidence type="ECO:0000256" key="9">
    <source>
        <dbReference type="ARBA" id="ARBA00023136"/>
    </source>
</evidence>
<name>A0A133PEN5_LACGS</name>
<comment type="similarity">
    <text evidence="11 14">Belongs to the fluoride channel Fluc/FEX (TC 1.A.43) family.</text>
</comment>
<dbReference type="Pfam" id="PF02537">
    <property type="entry name" value="CRCB"/>
    <property type="match status" value="1"/>
</dbReference>
<keyword evidence="6 14" id="KW-1133">Transmembrane helix</keyword>
<comment type="subcellular location">
    <subcellularLocation>
        <location evidence="1 14">Cell membrane</location>
        <topology evidence="1 14">Multi-pass membrane protein</topology>
    </subcellularLocation>
</comment>
<feature type="binding site" evidence="14">
    <location>
        <position position="71"/>
    </location>
    <ligand>
        <name>Na(+)</name>
        <dbReference type="ChEBI" id="CHEBI:29101"/>
        <note>structural</note>
    </ligand>
</feature>
<evidence type="ECO:0000256" key="4">
    <source>
        <dbReference type="ARBA" id="ARBA00022692"/>
    </source>
</evidence>
<reference evidence="16 20" key="3">
    <citation type="submission" date="2019-09" db="EMBL/GenBank/DDBJ databases">
        <title>Investigation of probiotic properties of different lactic acid bacteria.</title>
        <authorList>
            <person name="Jaomanjaka F."/>
            <person name="Blanc P."/>
        </authorList>
    </citation>
    <scope>NUCLEOTIDE SEQUENCE [LARGE SCALE GENOMIC DNA]</scope>
    <source>
        <strain evidence="16 20">BIO6369</strain>
    </source>
</reference>
<keyword evidence="5 14" id="KW-0479">Metal-binding</keyword>
<dbReference type="Proteomes" id="UP000316012">
    <property type="component" value="Unassembled WGS sequence"/>
</dbReference>
<evidence type="ECO:0000313" key="19">
    <source>
        <dbReference type="Proteomes" id="UP000316012"/>
    </source>
</evidence>
<reference evidence="17 19" key="2">
    <citation type="submission" date="2019-04" db="EMBL/GenBank/DDBJ databases">
        <title>Lactobacillus gasseri 7171 assembly.</title>
        <authorList>
            <person name="Joris B.R."/>
            <person name="Giguere D."/>
        </authorList>
    </citation>
    <scope>NUCLEOTIDE SEQUENCE [LARGE SCALE GENOMIC DNA]</scope>
    <source>
        <strain evidence="17 19">7171</strain>
    </source>
</reference>
<dbReference type="Proteomes" id="UP000460112">
    <property type="component" value="Unassembled WGS sequence"/>
</dbReference>
<feature type="transmembrane region" description="Helical" evidence="14">
    <location>
        <begin position="6"/>
        <end position="22"/>
    </location>
</feature>
<keyword evidence="7 14" id="KW-0915">Sodium</keyword>
<keyword evidence="2 14" id="KW-0813">Transport</keyword>
<evidence type="ECO:0000256" key="14">
    <source>
        <dbReference type="HAMAP-Rule" id="MF_00454"/>
    </source>
</evidence>
<evidence type="ECO:0000256" key="5">
    <source>
        <dbReference type="ARBA" id="ARBA00022723"/>
    </source>
</evidence>
<evidence type="ECO:0000256" key="6">
    <source>
        <dbReference type="ARBA" id="ARBA00022989"/>
    </source>
</evidence>
<dbReference type="PANTHER" id="PTHR28259">
    <property type="entry name" value="FLUORIDE EXPORT PROTEIN 1-RELATED"/>
    <property type="match status" value="1"/>
</dbReference>
<gene>
    <name evidence="14 16" type="primary">crcB</name>
    <name evidence="17" type="synonym">crcB_2</name>
    <name evidence="14" type="synonym">fluC</name>
    <name evidence="16" type="ORF">F8244_01395</name>
    <name evidence="17" type="ORF">FIPPAONL_01942</name>
    <name evidence="15" type="ORF">LJCM1025_07650</name>
</gene>
<dbReference type="OMA" id="LFYNHVE"/>
<dbReference type="InterPro" id="IPR003691">
    <property type="entry name" value="FluC"/>
</dbReference>
<evidence type="ECO:0000256" key="7">
    <source>
        <dbReference type="ARBA" id="ARBA00023053"/>
    </source>
</evidence>
<keyword evidence="19" id="KW-1185">Reference proteome</keyword>
<dbReference type="RefSeq" id="WP_003647034.1">
    <property type="nucleotide sequence ID" value="NZ_BEXJ01000001.1"/>
</dbReference>
<evidence type="ECO:0000256" key="8">
    <source>
        <dbReference type="ARBA" id="ARBA00023065"/>
    </source>
</evidence>
<organism evidence="16 20">
    <name type="scientific">Lactobacillus gasseri</name>
    <dbReference type="NCBI Taxonomy" id="1596"/>
    <lineage>
        <taxon>Bacteria</taxon>
        <taxon>Bacillati</taxon>
        <taxon>Bacillota</taxon>
        <taxon>Bacilli</taxon>
        <taxon>Lactobacillales</taxon>
        <taxon>Lactobacillaceae</taxon>
        <taxon>Lactobacillus</taxon>
    </lineage>
</organism>
<dbReference type="GO" id="GO:0046872">
    <property type="term" value="F:metal ion binding"/>
    <property type="evidence" value="ECO:0007669"/>
    <property type="project" value="UniProtKB-KW"/>
</dbReference>
<comment type="function">
    <text evidence="13 14">Fluoride-specific ion channel. Important for reducing fluoride concentration in the cell, thus reducing its toxicity.</text>
</comment>
<evidence type="ECO:0000313" key="16">
    <source>
        <dbReference type="EMBL" id="KAB1951181.1"/>
    </source>
</evidence>
<dbReference type="HAMAP" id="MF_00454">
    <property type="entry name" value="FluC"/>
    <property type="match status" value="1"/>
</dbReference>
<dbReference type="OrthoDB" id="9815830at2"/>
<evidence type="ECO:0000313" key="17">
    <source>
        <dbReference type="EMBL" id="TQW14393.1"/>
    </source>
</evidence>
<protein>
    <recommendedName>
        <fullName evidence="14">Fluoride-specific ion channel FluC</fullName>
    </recommendedName>
</protein>
<feature type="transmembrane region" description="Helical" evidence="14">
    <location>
        <begin position="60"/>
        <end position="83"/>
    </location>
</feature>
<dbReference type="EMBL" id="SRMD01000107">
    <property type="protein sequence ID" value="TQW14393.1"/>
    <property type="molecule type" value="Genomic_DNA"/>
</dbReference>
<feature type="transmembrane region" description="Helical" evidence="14">
    <location>
        <begin position="34"/>
        <end position="54"/>
    </location>
</feature>
<dbReference type="eggNOG" id="COG0239">
    <property type="taxonomic scope" value="Bacteria"/>
</dbReference>
<evidence type="ECO:0000256" key="2">
    <source>
        <dbReference type="ARBA" id="ARBA00022448"/>
    </source>
</evidence>
<dbReference type="Proteomes" id="UP000250668">
    <property type="component" value="Unassembled WGS sequence"/>
</dbReference>
<dbReference type="PANTHER" id="PTHR28259:SF16">
    <property type="entry name" value="FLUORIDE-SPECIFIC ION CHANNEL FLUC 2"/>
    <property type="match status" value="1"/>
</dbReference>
<evidence type="ECO:0000256" key="12">
    <source>
        <dbReference type="ARBA" id="ARBA00035585"/>
    </source>
</evidence>
<dbReference type="EMBL" id="WBOA01000001">
    <property type="protein sequence ID" value="KAB1951181.1"/>
    <property type="molecule type" value="Genomic_DNA"/>
</dbReference>
<dbReference type="GeneID" id="29639942"/>
<accession>A0A133PEN5</accession>
<dbReference type="AlphaFoldDB" id="A0A133PEN5"/>
<keyword evidence="9 14" id="KW-0472">Membrane</keyword>
<dbReference type="NCBIfam" id="NF010816">
    <property type="entry name" value="PRK14220.1"/>
    <property type="match status" value="1"/>
</dbReference>
<evidence type="ECO:0000313" key="20">
    <source>
        <dbReference type="Proteomes" id="UP000460112"/>
    </source>
</evidence>
<feature type="transmembrane region" description="Helical" evidence="14">
    <location>
        <begin position="95"/>
        <end position="114"/>
    </location>
</feature>
<keyword evidence="3 14" id="KW-1003">Cell membrane</keyword>
<dbReference type="GO" id="GO:0062054">
    <property type="term" value="F:fluoride channel activity"/>
    <property type="evidence" value="ECO:0007669"/>
    <property type="project" value="UniProtKB-UniRule"/>
</dbReference>
<evidence type="ECO:0000313" key="18">
    <source>
        <dbReference type="Proteomes" id="UP000250668"/>
    </source>
</evidence>
<dbReference type="GO" id="GO:0005886">
    <property type="term" value="C:plasma membrane"/>
    <property type="evidence" value="ECO:0007669"/>
    <property type="project" value="UniProtKB-SubCell"/>
</dbReference>
<comment type="catalytic activity">
    <reaction evidence="12">
        <text>fluoride(in) = fluoride(out)</text>
        <dbReference type="Rhea" id="RHEA:76159"/>
        <dbReference type="ChEBI" id="CHEBI:17051"/>
    </reaction>
    <physiologicalReaction direction="left-to-right" evidence="12">
        <dbReference type="Rhea" id="RHEA:76160"/>
    </physiologicalReaction>
</comment>